<dbReference type="AlphaFoldDB" id="A0A8T0PIA3"/>
<dbReference type="Gene3D" id="3.80.10.10">
    <property type="entry name" value="Ribonuclease Inhibitor"/>
    <property type="match status" value="1"/>
</dbReference>
<dbReference type="SUPFAM" id="SSF52058">
    <property type="entry name" value="L domain-like"/>
    <property type="match status" value="1"/>
</dbReference>
<name>A0A8T0PIA3_PANVG</name>
<accession>A0A8T0PIA3</accession>
<evidence type="ECO:0000256" key="1">
    <source>
        <dbReference type="ARBA" id="ARBA00022737"/>
    </source>
</evidence>
<reference evidence="3" key="1">
    <citation type="submission" date="2020-05" db="EMBL/GenBank/DDBJ databases">
        <title>WGS assembly of Panicum virgatum.</title>
        <authorList>
            <person name="Lovell J.T."/>
            <person name="Jenkins J."/>
            <person name="Shu S."/>
            <person name="Juenger T.E."/>
            <person name="Schmutz J."/>
        </authorList>
    </citation>
    <scope>NUCLEOTIDE SEQUENCE</scope>
    <source>
        <strain evidence="3">AP13</strain>
    </source>
</reference>
<dbReference type="InterPro" id="IPR032675">
    <property type="entry name" value="LRR_dom_sf"/>
</dbReference>
<organism evidence="3 4">
    <name type="scientific">Panicum virgatum</name>
    <name type="common">Blackwell switchgrass</name>
    <dbReference type="NCBI Taxonomy" id="38727"/>
    <lineage>
        <taxon>Eukaryota</taxon>
        <taxon>Viridiplantae</taxon>
        <taxon>Streptophyta</taxon>
        <taxon>Embryophyta</taxon>
        <taxon>Tracheophyta</taxon>
        <taxon>Spermatophyta</taxon>
        <taxon>Magnoliopsida</taxon>
        <taxon>Liliopsida</taxon>
        <taxon>Poales</taxon>
        <taxon>Poaceae</taxon>
        <taxon>PACMAD clade</taxon>
        <taxon>Panicoideae</taxon>
        <taxon>Panicodae</taxon>
        <taxon>Paniceae</taxon>
        <taxon>Panicinae</taxon>
        <taxon>Panicum</taxon>
        <taxon>Panicum sect. Hiantes</taxon>
    </lineage>
</organism>
<dbReference type="InterPro" id="IPR055414">
    <property type="entry name" value="LRR_R13L4/SHOC2-like"/>
</dbReference>
<evidence type="ECO:0000259" key="2">
    <source>
        <dbReference type="Pfam" id="PF23598"/>
    </source>
</evidence>
<dbReference type="Proteomes" id="UP000823388">
    <property type="component" value="Chromosome 8K"/>
</dbReference>
<feature type="domain" description="Disease resistance R13L4/SHOC-2-like LRR" evidence="2">
    <location>
        <begin position="65"/>
        <end position="332"/>
    </location>
</feature>
<gene>
    <name evidence="3" type="ORF">PVAP13_8KG088000</name>
</gene>
<keyword evidence="4" id="KW-1185">Reference proteome</keyword>
<dbReference type="Pfam" id="PF23598">
    <property type="entry name" value="LRR_14"/>
    <property type="match status" value="1"/>
</dbReference>
<keyword evidence="1" id="KW-0677">Repeat</keyword>
<dbReference type="EMBL" id="CM029051">
    <property type="protein sequence ID" value="KAG2560825.1"/>
    <property type="molecule type" value="Genomic_DNA"/>
</dbReference>
<dbReference type="PANTHER" id="PTHR47186">
    <property type="entry name" value="LEUCINE-RICH REPEAT-CONTAINING PROTEIN 57"/>
    <property type="match status" value="1"/>
</dbReference>
<protein>
    <recommendedName>
        <fullName evidence="2">Disease resistance R13L4/SHOC-2-like LRR domain-containing protein</fullName>
    </recommendedName>
</protein>
<comment type="caution">
    <text evidence="3">The sequence shown here is derived from an EMBL/GenBank/DDBJ whole genome shotgun (WGS) entry which is preliminary data.</text>
</comment>
<proteinExistence type="predicted"/>
<sequence length="438" mass="49353">MKNEFGRVECFRMHDVIRHLAIDKAEEECFGKVYEGHGTFSLRGTCRLSIQGTNIVPLDQSSATHVREIYTCMSSVDIGFLRPILASSLLLSTLDLEGSKIQMLPNEVFSLFNLRFLRLRKTGIEMLPAAIGRLQNLEVLDIVRTCLLSLPKNVAKLRKLRHLHASTKINEGYFSRQGGVKVPRGIRNLTGLHVLGKLRHFGVDDVTREHALFLRAALLNMSSLVSLAINMSNKNEVLPLQELCLPESLSDLVLIGQLENKKMPRILSSWLHLNNLTHLELVFSKLDENSFSSLMVLSNLCFLSLCKSYDGKTLCFSAQSFPRLTKLRILGAVQLNQIQIAEDALGSLAMLRFLQCPELKRLPHGIEYLTALDELYLLDTADEFIEMLRQEPEANECKEELKKISRIKIVIVQSTEKNFRQGIVSSNGNEFSGSRLGC</sequence>
<evidence type="ECO:0000313" key="4">
    <source>
        <dbReference type="Proteomes" id="UP000823388"/>
    </source>
</evidence>
<evidence type="ECO:0000313" key="3">
    <source>
        <dbReference type="EMBL" id="KAG2560825.1"/>
    </source>
</evidence>
<dbReference type="PANTHER" id="PTHR47186:SF3">
    <property type="entry name" value="OS09G0267800 PROTEIN"/>
    <property type="match status" value="1"/>
</dbReference>